<reference evidence="2" key="1">
    <citation type="submission" date="2018-07" db="EMBL/GenBank/DDBJ databases">
        <title>Genome assembly of strain Ka43.</title>
        <authorList>
            <person name="Kukolya J."/>
            <person name="Nagy I."/>
            <person name="Horvath B."/>
            <person name="Toth A."/>
        </authorList>
    </citation>
    <scope>NUCLEOTIDE SEQUENCE</scope>
    <source>
        <strain evidence="2">KB43</strain>
    </source>
</reference>
<keyword evidence="1" id="KW-0732">Signal</keyword>
<dbReference type="SUPFAM" id="SSF52096">
    <property type="entry name" value="ClpP/crotonase"/>
    <property type="match status" value="1"/>
</dbReference>
<proteinExistence type="predicted"/>
<evidence type="ECO:0000256" key="1">
    <source>
        <dbReference type="SAM" id="SignalP"/>
    </source>
</evidence>
<protein>
    <submittedName>
        <fullName evidence="2">Uncharacterized protein</fullName>
    </submittedName>
</protein>
<dbReference type="InterPro" id="IPR029045">
    <property type="entry name" value="ClpP/crotonase-like_dom_sf"/>
</dbReference>
<evidence type="ECO:0000313" key="3">
    <source>
        <dbReference type="Proteomes" id="UP000652567"/>
    </source>
</evidence>
<gene>
    <name evidence="2" type="ORF">C4F51_13705</name>
</gene>
<dbReference type="EMBL" id="PRDL01000001">
    <property type="protein sequence ID" value="MBE8718245.1"/>
    <property type="molecule type" value="Genomic_DNA"/>
</dbReference>
<feature type="signal peptide" evidence="1">
    <location>
        <begin position="1"/>
        <end position="19"/>
    </location>
</feature>
<feature type="chain" id="PRO_5037622071" evidence="1">
    <location>
        <begin position="20"/>
        <end position="185"/>
    </location>
</feature>
<sequence>MFYREVILVVLLISQVVSADTQVFSDGDEIFYVGGLTVEANAKAFDLYDKSVNKPDTLSITSLGGDIEVGMELGEWLVEKLLHVKVEDYCMSSCANYIFPAGVKKYIGNKALVAFHGGAHSESFVSNDESTLASFPEDKRASVKKAMDEALRIHREKTGKRETDFYKKNRRIKIYKHPWSIGRIQ</sequence>
<comment type="caution">
    <text evidence="2">The sequence shown here is derived from an EMBL/GenBank/DDBJ whole genome shotgun (WGS) entry which is preliminary data.</text>
</comment>
<dbReference type="RefSeq" id="WP_193910646.1">
    <property type="nucleotide sequence ID" value="NZ_PRDL01000001.1"/>
</dbReference>
<dbReference type="AlphaFoldDB" id="A0A928YV73"/>
<accession>A0A928YV73</accession>
<evidence type="ECO:0000313" key="2">
    <source>
        <dbReference type="EMBL" id="MBE8718245.1"/>
    </source>
</evidence>
<dbReference type="Proteomes" id="UP000652567">
    <property type="component" value="Unassembled WGS sequence"/>
</dbReference>
<name>A0A928YV73_9GAMM</name>
<keyword evidence="3" id="KW-1185">Reference proteome</keyword>
<organism evidence="2 3">
    <name type="scientific">Cellvibrio polysaccharolyticus</name>
    <dbReference type="NCBI Taxonomy" id="2082724"/>
    <lineage>
        <taxon>Bacteria</taxon>
        <taxon>Pseudomonadati</taxon>
        <taxon>Pseudomonadota</taxon>
        <taxon>Gammaproteobacteria</taxon>
        <taxon>Cellvibrionales</taxon>
        <taxon>Cellvibrionaceae</taxon>
        <taxon>Cellvibrio</taxon>
    </lineage>
</organism>